<accession>A0AAU9WD48</accession>
<feature type="domain" description="G-protein coupled receptors family 1 profile" evidence="8">
    <location>
        <begin position="1284"/>
        <end position="1529"/>
    </location>
</feature>
<feature type="domain" description="G-protein coupled receptors family 1 profile" evidence="8">
    <location>
        <begin position="1"/>
        <end position="43"/>
    </location>
</feature>
<keyword evidence="10" id="KW-1185">Reference proteome</keyword>
<comment type="caution">
    <text evidence="9">The sequence shown here is derived from an EMBL/GenBank/DDBJ whole genome shotgun (WGS) entry which is preliminary data.</text>
</comment>
<feature type="transmembrane region" description="Helical" evidence="7">
    <location>
        <begin position="252"/>
        <end position="273"/>
    </location>
</feature>
<comment type="subcellular location">
    <subcellularLocation>
        <location evidence="1">Cell membrane</location>
        <topology evidence="1">Multi-pass membrane protein</topology>
    </subcellularLocation>
</comment>
<evidence type="ECO:0000256" key="2">
    <source>
        <dbReference type="ARBA" id="ARBA00022475"/>
    </source>
</evidence>
<feature type="transmembrane region" description="Helical" evidence="7">
    <location>
        <begin position="1087"/>
        <end position="1110"/>
    </location>
</feature>
<feature type="transmembrane region" description="Helical" evidence="7">
    <location>
        <begin position="828"/>
        <end position="846"/>
    </location>
</feature>
<feature type="non-terminal residue" evidence="9">
    <location>
        <position position="1"/>
    </location>
</feature>
<feature type="transmembrane region" description="Helical" evidence="7">
    <location>
        <begin position="340"/>
        <end position="360"/>
    </location>
</feature>
<feature type="transmembrane region" description="Helical" evidence="7">
    <location>
        <begin position="913"/>
        <end position="932"/>
    </location>
</feature>
<feature type="transmembrane region" description="Helical" evidence="7">
    <location>
        <begin position="461"/>
        <end position="484"/>
    </location>
</feature>
<feature type="transmembrane region" description="Helical" evidence="7">
    <location>
        <begin position="1263"/>
        <end position="1284"/>
    </location>
</feature>
<reference evidence="9 10" key="1">
    <citation type="submission" date="2022-05" db="EMBL/GenBank/DDBJ databases">
        <authorList>
            <consortium name="Genoscope - CEA"/>
            <person name="William W."/>
        </authorList>
    </citation>
    <scope>NUCLEOTIDE SEQUENCE [LARGE SCALE GENOMIC DNA]</scope>
</reference>
<feature type="transmembrane region" description="Helical" evidence="7">
    <location>
        <begin position="1014"/>
        <end position="1034"/>
    </location>
</feature>
<feature type="transmembrane region" description="Helical" evidence="7">
    <location>
        <begin position="424"/>
        <end position="449"/>
    </location>
</feature>
<feature type="domain" description="G-protein coupled receptors family 1 profile" evidence="8">
    <location>
        <begin position="724"/>
        <end position="965"/>
    </location>
</feature>
<dbReference type="InterPro" id="IPR000276">
    <property type="entry name" value="GPCR_Rhodpsn"/>
</dbReference>
<keyword evidence="5 7" id="KW-0472">Membrane</keyword>
<feature type="transmembrane region" description="Helical" evidence="7">
    <location>
        <begin position="635"/>
        <end position="658"/>
    </location>
</feature>
<dbReference type="CDD" id="cd00637">
    <property type="entry name" value="7tm_classA_rhodopsin-like"/>
    <property type="match status" value="5"/>
</dbReference>
<evidence type="ECO:0000313" key="10">
    <source>
        <dbReference type="Proteomes" id="UP001159428"/>
    </source>
</evidence>
<feature type="transmembrane region" description="Helical" evidence="7">
    <location>
        <begin position="858"/>
        <end position="879"/>
    </location>
</feature>
<proteinExistence type="inferred from homology"/>
<dbReference type="Pfam" id="PF00001">
    <property type="entry name" value="7tm_1"/>
    <property type="match status" value="6"/>
</dbReference>
<feature type="transmembrane region" description="Helical" evidence="7">
    <location>
        <begin position="1046"/>
        <end position="1067"/>
    </location>
</feature>
<feature type="transmembrane region" description="Helical" evidence="7">
    <location>
        <begin position="745"/>
        <end position="772"/>
    </location>
</feature>
<dbReference type="PROSITE" id="PS50262">
    <property type="entry name" value="G_PROTEIN_RECEP_F1_2"/>
    <property type="match status" value="6"/>
</dbReference>
<feature type="domain" description="G-protein coupled receptors family 1 profile" evidence="8">
    <location>
        <begin position="441"/>
        <end position="686"/>
    </location>
</feature>
<name>A0AAU9WD48_9CNID</name>
<dbReference type="InterPro" id="IPR017452">
    <property type="entry name" value="GPCR_Rhodpsn_7TM"/>
</dbReference>
<keyword evidence="6" id="KW-0807">Transducer</keyword>
<protein>
    <recommendedName>
        <fullName evidence="8">G-protein coupled receptors family 1 profile domain-containing protein</fullName>
    </recommendedName>
</protein>
<dbReference type="SUPFAM" id="SSF81321">
    <property type="entry name" value="Family A G protein-coupled receptor-like"/>
    <property type="match status" value="6"/>
</dbReference>
<feature type="transmembrane region" description="Helical" evidence="7">
    <location>
        <begin position="504"/>
        <end position="525"/>
    </location>
</feature>
<keyword evidence="3 6" id="KW-0812">Transmembrane</keyword>
<keyword evidence="4 7" id="KW-1133">Transmembrane helix</keyword>
<feature type="transmembrane region" description="Helical" evidence="7">
    <location>
        <begin position="1206"/>
        <end position="1229"/>
    </location>
</feature>
<evidence type="ECO:0000256" key="6">
    <source>
        <dbReference type="RuleBase" id="RU000688"/>
    </source>
</evidence>
<gene>
    <name evidence="9" type="ORF">PMEA_00003588</name>
</gene>
<dbReference type="Proteomes" id="UP001159428">
    <property type="component" value="Unassembled WGS sequence"/>
</dbReference>
<feature type="transmembrane region" description="Helical" evidence="7">
    <location>
        <begin position="546"/>
        <end position="567"/>
    </location>
</feature>
<evidence type="ECO:0000256" key="3">
    <source>
        <dbReference type="ARBA" id="ARBA00022692"/>
    </source>
</evidence>
<feature type="transmembrane region" description="Helical" evidence="7">
    <location>
        <begin position="1389"/>
        <end position="1412"/>
    </location>
</feature>
<dbReference type="PROSITE" id="PS00237">
    <property type="entry name" value="G_PROTEIN_RECEP_F1_1"/>
    <property type="match status" value="4"/>
</dbReference>
<feature type="domain" description="G-protein coupled receptors family 1 profile" evidence="8">
    <location>
        <begin position="147"/>
        <end position="394"/>
    </location>
</feature>
<dbReference type="PRINTS" id="PR00237">
    <property type="entry name" value="GPCRRHODOPSN"/>
</dbReference>
<feature type="transmembrane region" description="Helical" evidence="7">
    <location>
        <begin position="704"/>
        <end position="724"/>
    </location>
</feature>
<feature type="transmembrane region" description="Helical" evidence="7">
    <location>
        <begin position="1477"/>
        <end position="1497"/>
    </location>
</feature>
<feature type="transmembrane region" description="Helical" evidence="7">
    <location>
        <begin position="784"/>
        <end position="807"/>
    </location>
</feature>
<comment type="similarity">
    <text evidence="6">Belongs to the G-protein coupled receptor 1 family.</text>
</comment>
<keyword evidence="6" id="KW-0297">G-protein coupled receptor</keyword>
<dbReference type="Gene3D" id="1.20.1070.10">
    <property type="entry name" value="Rhodopsin 7-helix transmembrane proteins"/>
    <property type="match status" value="7"/>
</dbReference>
<evidence type="ECO:0000256" key="4">
    <source>
        <dbReference type="ARBA" id="ARBA00022989"/>
    </source>
</evidence>
<feature type="transmembrane region" description="Helical" evidence="7">
    <location>
        <begin position="573"/>
        <end position="596"/>
    </location>
</feature>
<organism evidence="9 10">
    <name type="scientific">Pocillopora meandrina</name>
    <dbReference type="NCBI Taxonomy" id="46732"/>
    <lineage>
        <taxon>Eukaryota</taxon>
        <taxon>Metazoa</taxon>
        <taxon>Cnidaria</taxon>
        <taxon>Anthozoa</taxon>
        <taxon>Hexacorallia</taxon>
        <taxon>Scleractinia</taxon>
        <taxon>Astrocoeniina</taxon>
        <taxon>Pocilloporidae</taxon>
        <taxon>Pocillopora</taxon>
    </lineage>
</organism>
<evidence type="ECO:0000256" key="1">
    <source>
        <dbReference type="ARBA" id="ARBA00004651"/>
    </source>
</evidence>
<feature type="transmembrane region" description="Helical" evidence="7">
    <location>
        <begin position="45"/>
        <end position="66"/>
    </location>
</feature>
<dbReference type="GO" id="GO:0004930">
    <property type="term" value="F:G protein-coupled receptor activity"/>
    <property type="evidence" value="ECO:0007669"/>
    <property type="project" value="UniProtKB-KW"/>
</dbReference>
<evidence type="ECO:0000259" key="8">
    <source>
        <dbReference type="PROSITE" id="PS50262"/>
    </source>
</evidence>
<feature type="transmembrane region" description="Helical" evidence="7">
    <location>
        <begin position="1175"/>
        <end position="1194"/>
    </location>
</feature>
<evidence type="ECO:0000256" key="5">
    <source>
        <dbReference type="ARBA" id="ARBA00023136"/>
    </source>
</evidence>
<feature type="domain" description="G-protein coupled receptors family 1 profile" evidence="8">
    <location>
        <begin position="1125"/>
        <end position="1227"/>
    </location>
</feature>
<feature type="transmembrane region" description="Helical" evidence="7">
    <location>
        <begin position="126"/>
        <end position="147"/>
    </location>
</feature>
<dbReference type="GO" id="GO:0005886">
    <property type="term" value="C:plasma membrane"/>
    <property type="evidence" value="ECO:0007669"/>
    <property type="project" value="UniProtKB-SubCell"/>
</dbReference>
<keyword evidence="2" id="KW-1003">Cell membrane</keyword>
<feature type="transmembrane region" description="Helical" evidence="7">
    <location>
        <begin position="1509"/>
        <end position="1531"/>
    </location>
</feature>
<feature type="transmembrane region" description="Helical" evidence="7">
    <location>
        <begin position="1418"/>
        <end position="1439"/>
    </location>
</feature>
<feature type="transmembrane region" description="Helical" evidence="7">
    <location>
        <begin position="1305"/>
        <end position="1327"/>
    </location>
</feature>
<dbReference type="EMBL" id="CALNXJ010000012">
    <property type="protein sequence ID" value="CAH3110293.1"/>
    <property type="molecule type" value="Genomic_DNA"/>
</dbReference>
<evidence type="ECO:0000256" key="7">
    <source>
        <dbReference type="SAM" id="Phobius"/>
    </source>
</evidence>
<evidence type="ECO:0000313" key="9">
    <source>
        <dbReference type="EMBL" id="CAH3110293.1"/>
    </source>
</evidence>
<feature type="transmembrane region" description="Helical" evidence="7">
    <location>
        <begin position="279"/>
        <end position="302"/>
    </location>
</feature>
<dbReference type="PANTHER" id="PTHR22750">
    <property type="entry name" value="G-PROTEIN COUPLED RECEPTOR"/>
    <property type="match status" value="1"/>
</dbReference>
<keyword evidence="6" id="KW-0675">Receptor</keyword>
<feature type="transmembrane region" description="Helical" evidence="7">
    <location>
        <begin position="168"/>
        <end position="195"/>
    </location>
</feature>
<feature type="transmembrane region" description="Helical" evidence="7">
    <location>
        <begin position="1347"/>
        <end position="1368"/>
    </location>
</feature>
<sequence>FLGVTTLSIDRFLAVYLHLRYQEFVTNNRVVSVVISNWVLSAIRIPYMILGALGIFCVLSIAFLYFKIYLCVRHHQKQIRCLQVQQEAANVANVKKSATGSFYDMKNPLCNEFLLIQPLTAEVDGLYSWFIANCVLNIFLSVTAIIFNVVTIQALRRTLSLPETLKTLLMSLAISDLGVGFLVQPLLVVLLFNWFRMSVENSSTCAVYTAYTLFGTLHSSASFFGVMALSADRFLAIHLHLRYKELLTPRRVVFTVVVLWVFCAILSLGRLFIRSSIAGAVLASVGVICLLVSAILYCKIYLAVQRHRKQIQTLQIQPKTANAEMTANVVSGRKAAIGTFHVYLVFLICYLPLLCIFAATPNSGRTNATLQEKKFAMCSWTLVFLNSSLNPSIYCWKMRHIRRAIKDTLRSPTRTDAQDLYLCYIANCTLNALLIITAIIFNSVLIQALRRTSSLSKPLRTFLFSLAVSDLGVGLMAQPLYLLLLVRWLQKNTEYHPSCALYTAYALIGILFSVSSFFGLMALSADRFLAIHLHLRYRKCVTRKRVVFGVVALWVLSIILSLFMLWVSPNVATVVHTTVCIACLSVSTVFYSKIYLTVRCHKNQIRVLQVQKQEQDVEATATDLISRRKSAIGTFYVYLMFFICYVPLACTFAVTLVFDSSSAIKISTISSWTLVFFNSSLNPNKLCHELLGLQPVRSEVKDLYSWYVAYCVINALLSVTAIMFNSVTIHALRRTSSLSKPLKTLLMSLAISDLGVGLLVHPLCIVLLITFLQPDPKGGPSCSIYTAFSLSGILFSSASFFGVMALSADRFLAIQVHLRYNELVTHKYVVSLVISVWFLCATFFPLKVLASSTISGAVLAFIGIVCLILSGMFYCKIYLTVIRHQNQIKVQQPANGEMVTNFARGRKSAVCTFYVYLVFLICYLPLLCIFAVSPDSCRSNATFKISVVSSWTLVFLNSSINPLIYCWKIKHVRRAVLNAVSIKQPLYLSLSSGESYPASIEDESLNSWHIANCVLNALLSITAVIFNSVTIQALRRPSSLSNTLKTLLLSAAVSDLGVGLLVHPLHVLLLVKWLQLNSGGGPTCSTYAAFIVSGILFSSASFFGVMALSADRFLAIHLHLRYSELVTHRRVVFAVIYLAVRRHKKQIQTLQVQRQENTEMVANLASGKKSAVGTFYVFLVFLMCYLPMFCIFAARPISSGSKGTFGIVFFFTWTLVLLNSTLNPVIYFWKMRQIRRAIMNIQRNTFPIRRRSTPFYPNAQTTLYSWFIANCVFNSFLSITAIIFNCVTIKAVTTTSSLPKTLRTLLLSLAVSDLAVGLLAQPLNIVLLFKWLQMNATNGPTCPTYTAFIFIGILFSAASFFGVMALSVDRFLAIQFHLRYEELVTHKRVVSTVISLWVFSAILSSFTVSFSWNTTSAIFAPIGVSCLVISAVLYCKICFVVRRHKSQIHVAQIQQVEQDTEAVANLAVSRKSAAGAFYVYVVFLICYLPQFCSFVAASSSSGPNTAIKIFTMSSWTVVFLNSSLNPIVYCWKMRHIRRAIVSVLRSSFLRHN</sequence>